<dbReference type="PANTHER" id="PTHR43130:SF15">
    <property type="entry name" value="THIJ_PFPI FAMILY PROTEIN (AFU_ORTHOLOGUE AFUA_5G14240)"/>
    <property type="match status" value="1"/>
</dbReference>
<organism evidence="2 3">
    <name type="scientific">Elsinoe batatas</name>
    <dbReference type="NCBI Taxonomy" id="2601811"/>
    <lineage>
        <taxon>Eukaryota</taxon>
        <taxon>Fungi</taxon>
        <taxon>Dikarya</taxon>
        <taxon>Ascomycota</taxon>
        <taxon>Pezizomycotina</taxon>
        <taxon>Dothideomycetes</taxon>
        <taxon>Dothideomycetidae</taxon>
        <taxon>Myriangiales</taxon>
        <taxon>Elsinoaceae</taxon>
        <taxon>Elsinoe</taxon>
    </lineage>
</organism>
<evidence type="ECO:0000313" key="2">
    <source>
        <dbReference type="EMBL" id="KAG8625483.1"/>
    </source>
</evidence>
<reference evidence="2" key="1">
    <citation type="submission" date="2021-07" db="EMBL/GenBank/DDBJ databases">
        <title>Elsinoe batatas strain:CRI-CJ2 Genome sequencing and assembly.</title>
        <authorList>
            <person name="Huang L."/>
        </authorList>
    </citation>
    <scope>NUCLEOTIDE SEQUENCE</scope>
    <source>
        <strain evidence="2">CRI-CJ2</strain>
    </source>
</reference>
<dbReference type="InterPro" id="IPR029062">
    <property type="entry name" value="Class_I_gatase-like"/>
</dbReference>
<comment type="caution">
    <text evidence="2">The sequence shown here is derived from an EMBL/GenBank/DDBJ whole genome shotgun (WGS) entry which is preliminary data.</text>
</comment>
<keyword evidence="3" id="KW-1185">Reference proteome</keyword>
<dbReference type="Pfam" id="PF01965">
    <property type="entry name" value="DJ-1_PfpI"/>
    <property type="match status" value="1"/>
</dbReference>
<dbReference type="InterPro" id="IPR002818">
    <property type="entry name" value="DJ-1/PfpI"/>
</dbReference>
<dbReference type="Gene3D" id="3.40.50.880">
    <property type="match status" value="1"/>
</dbReference>
<dbReference type="EMBL" id="JAESVG020000008">
    <property type="protein sequence ID" value="KAG8625483.1"/>
    <property type="molecule type" value="Genomic_DNA"/>
</dbReference>
<dbReference type="Proteomes" id="UP000809789">
    <property type="component" value="Unassembled WGS sequence"/>
</dbReference>
<dbReference type="AlphaFoldDB" id="A0A8K0PFN8"/>
<dbReference type="OrthoDB" id="543156at2759"/>
<dbReference type="SUPFAM" id="SSF52317">
    <property type="entry name" value="Class I glutamine amidotransferase-like"/>
    <property type="match status" value="1"/>
</dbReference>
<dbReference type="InterPro" id="IPR052158">
    <property type="entry name" value="INH-QAR"/>
</dbReference>
<feature type="domain" description="DJ-1/PfpI" evidence="1">
    <location>
        <begin position="9"/>
        <end position="198"/>
    </location>
</feature>
<evidence type="ECO:0000313" key="3">
    <source>
        <dbReference type="Proteomes" id="UP000809789"/>
    </source>
</evidence>
<evidence type="ECO:0000259" key="1">
    <source>
        <dbReference type="Pfam" id="PF01965"/>
    </source>
</evidence>
<name>A0A8K0PFN8_9PEZI</name>
<accession>A0A8K0PFN8</accession>
<proteinExistence type="predicted"/>
<dbReference type="CDD" id="cd03139">
    <property type="entry name" value="GATase1_PfpI_2"/>
    <property type="match status" value="1"/>
</dbReference>
<dbReference type="PANTHER" id="PTHR43130">
    <property type="entry name" value="ARAC-FAMILY TRANSCRIPTIONAL REGULATOR"/>
    <property type="match status" value="1"/>
</dbReference>
<protein>
    <recommendedName>
        <fullName evidence="1">DJ-1/PfpI domain-containing protein</fullName>
    </recommendedName>
</protein>
<sequence length="233" mass="25382">MPTFSIGYLIFSGLTALDLFGPLQALNLLSIKQPLSLSLISTSLEPVTIDHSPFFLQSARPISEGFYQTVLPTHTLATAPEELDIIIVPGGAEARNLNGTQPYVDFLKKRYGSGKSTTGADVKNLSYLMSICTGASLLARAGLLDGRNATTNKNARAFVRGTGPGVNWVPKARWVVDGNVWTSSGVSAGTDMTLAWIEEVYGEEQAYNITKLMEWNRLGRQEDPWSFLVPRQA</sequence>
<gene>
    <name evidence="2" type="ORF">KVT40_007234</name>
</gene>